<dbReference type="EMBL" id="JACOOY010000004">
    <property type="protein sequence ID" value="MBC5664463.1"/>
    <property type="molecule type" value="Genomic_DNA"/>
</dbReference>
<dbReference type="Proteomes" id="UP000647235">
    <property type="component" value="Unassembled WGS sequence"/>
</dbReference>
<proteinExistence type="predicted"/>
<feature type="domain" description="DUF6273" evidence="1">
    <location>
        <begin position="22"/>
        <end position="186"/>
    </location>
</feature>
<dbReference type="InterPro" id="IPR046240">
    <property type="entry name" value="DUF6273"/>
</dbReference>
<dbReference type="Pfam" id="PF19789">
    <property type="entry name" value="DUF6273"/>
    <property type="match status" value="1"/>
</dbReference>
<comment type="caution">
    <text evidence="2">The sequence shown here is derived from an EMBL/GenBank/DDBJ whole genome shotgun (WGS) entry which is preliminary data.</text>
</comment>
<protein>
    <recommendedName>
        <fullName evidence="1">DUF6273 domain-containing protein</fullName>
    </recommendedName>
</protein>
<name>A0ABR7ESZ0_9FIRM</name>
<evidence type="ECO:0000259" key="1">
    <source>
        <dbReference type="Pfam" id="PF19789"/>
    </source>
</evidence>
<accession>A0ABR7ESZ0</accession>
<evidence type="ECO:0000313" key="3">
    <source>
        <dbReference type="Proteomes" id="UP000647235"/>
    </source>
</evidence>
<sequence length="444" mass="49286">MGKNAEGYTGLPCWRVLEKDSDGSVLLLSEYLWKGDGTEAGELIHFNTDETKGNLWTKSEAKQWCADFENAVLADVAGLKIKETTKSDAFFQSPDIVTIQYSKQENLLNKDKVFFLSAEEVAKYMPEKNQRIAYLHDGKNAGKAESWWLRSPRENSNVCAGRVFSYGDLGKNFVYEISAARPAFWADLSSIKSITGTENKGRQIWFIDGAEDPHSYAEPEYYWSDDQKTCTAVTSCVICGKEITENVVGVSEIIKKATEKTEGVCSLTATFTNKIFQTQVKHIPLAKQPEKPTSKPEKKIVSGAKYTVAGSVYKVLSPKAKTVSVVKAKNVKSYIISSTVKIESKIFKVVQVEANSLKAAKIDNVTVGKNVKTLKKNAFAGSKVIKVVLKTKNLKKSQIKGCMSGSKVKKVYVKVGTKAQNKKVLKSYKKFFRKSVIGRKVKIV</sequence>
<reference evidence="2 3" key="1">
    <citation type="submission" date="2020-08" db="EMBL/GenBank/DDBJ databases">
        <title>Genome public.</title>
        <authorList>
            <person name="Liu C."/>
            <person name="Sun Q."/>
        </authorList>
    </citation>
    <scope>NUCLEOTIDE SEQUENCE [LARGE SCALE GENOMIC DNA]</scope>
    <source>
        <strain evidence="2 3">NSJ-36</strain>
    </source>
</reference>
<organism evidence="2 3">
    <name type="scientific">Dorea hominis</name>
    <dbReference type="NCBI Taxonomy" id="2763040"/>
    <lineage>
        <taxon>Bacteria</taxon>
        <taxon>Bacillati</taxon>
        <taxon>Bacillota</taxon>
        <taxon>Clostridia</taxon>
        <taxon>Lachnospirales</taxon>
        <taxon>Lachnospiraceae</taxon>
        <taxon>Dorea</taxon>
    </lineage>
</organism>
<keyword evidence="3" id="KW-1185">Reference proteome</keyword>
<dbReference type="RefSeq" id="WP_158575498.1">
    <property type="nucleotide sequence ID" value="NZ_JACOOY010000004.1"/>
</dbReference>
<gene>
    <name evidence="2" type="ORF">H8S07_04070</name>
</gene>
<evidence type="ECO:0000313" key="2">
    <source>
        <dbReference type="EMBL" id="MBC5664463.1"/>
    </source>
</evidence>